<accession>A0A4Q5K8J7</accession>
<evidence type="ECO:0000256" key="1">
    <source>
        <dbReference type="SAM" id="Phobius"/>
    </source>
</evidence>
<dbReference type="GeneID" id="56277023"/>
<name>A0A4Q5K8J7_9GAMM</name>
<keyword evidence="1" id="KW-0472">Membrane</keyword>
<comment type="caution">
    <text evidence="2">The sequence shown here is derived from an EMBL/GenBank/DDBJ whole genome shotgun (WGS) entry which is preliminary data.</text>
</comment>
<evidence type="ECO:0000313" key="3">
    <source>
        <dbReference type="Proteomes" id="UP000293465"/>
    </source>
</evidence>
<feature type="transmembrane region" description="Helical" evidence="1">
    <location>
        <begin position="15"/>
        <end position="36"/>
    </location>
</feature>
<dbReference type="OrthoDB" id="1525253at2"/>
<reference evidence="2 3" key="1">
    <citation type="submission" date="2019-02" db="EMBL/GenBank/DDBJ databases">
        <title>Genome sequences of Aliivibrio finisterrensis strains from farmed Atlantic salmon.</title>
        <authorList>
            <person name="Bowman J.P."/>
        </authorList>
    </citation>
    <scope>NUCLEOTIDE SEQUENCE [LARGE SCALE GENOMIC DNA]</scope>
    <source>
        <strain evidence="2 3">A32</strain>
    </source>
</reference>
<dbReference type="EMBL" id="SEZJ01000026">
    <property type="protein sequence ID" value="RYU42128.1"/>
    <property type="molecule type" value="Genomic_DNA"/>
</dbReference>
<keyword evidence="1" id="KW-0812">Transmembrane</keyword>
<keyword evidence="1" id="KW-1133">Transmembrane helix</keyword>
<dbReference type="Proteomes" id="UP000293465">
    <property type="component" value="Unassembled WGS sequence"/>
</dbReference>
<sequence>MDSILGSNGFTTSEIIAFGSLLVPLFAFAFSSFRYVNVKRSEQAQQRFENYHDLIHKLVRAGSDGIGMDSQKAIIFELRNYREYKSVTIRILEGLKVSWSKHSALVEEIELTLANLNRMKPFHLLT</sequence>
<gene>
    <name evidence="2" type="ORF">ERW49_18325</name>
</gene>
<organism evidence="2 3">
    <name type="scientific">Aliivibrio finisterrensis</name>
    <dbReference type="NCBI Taxonomy" id="511998"/>
    <lineage>
        <taxon>Bacteria</taxon>
        <taxon>Pseudomonadati</taxon>
        <taxon>Pseudomonadota</taxon>
        <taxon>Gammaproteobacteria</taxon>
        <taxon>Vibrionales</taxon>
        <taxon>Vibrionaceae</taxon>
        <taxon>Aliivibrio</taxon>
    </lineage>
</organism>
<protein>
    <submittedName>
        <fullName evidence="2">Uncharacterized protein</fullName>
    </submittedName>
</protein>
<dbReference type="RefSeq" id="WP_130088316.1">
    <property type="nucleotide sequence ID" value="NZ_SEZJ01000026.1"/>
</dbReference>
<dbReference type="AlphaFoldDB" id="A0A4Q5K8J7"/>
<evidence type="ECO:0000313" key="2">
    <source>
        <dbReference type="EMBL" id="RYU42128.1"/>
    </source>
</evidence>
<proteinExistence type="predicted"/>